<evidence type="ECO:0000313" key="8">
    <source>
        <dbReference type="Proteomes" id="UP000288805"/>
    </source>
</evidence>
<dbReference type="Pfam" id="PF25597">
    <property type="entry name" value="SH3_retrovirus"/>
    <property type="match status" value="1"/>
</dbReference>
<feature type="compositionally biased region" description="Low complexity" evidence="2">
    <location>
        <begin position="241"/>
        <end position="264"/>
    </location>
</feature>
<dbReference type="Pfam" id="PF22936">
    <property type="entry name" value="Pol_BBD"/>
    <property type="match status" value="1"/>
</dbReference>
<dbReference type="PANTHER" id="PTHR11439:SF484">
    <property type="entry name" value="REVERSE TRANSCRIPTASE TY1_COPIA-TYPE DOMAIN-CONTAINING PROTEIN"/>
    <property type="match status" value="1"/>
</dbReference>
<dbReference type="GO" id="GO:0004190">
    <property type="term" value="F:aspartic-type endopeptidase activity"/>
    <property type="evidence" value="ECO:0007669"/>
    <property type="project" value="UniProtKB-KW"/>
</dbReference>
<dbReference type="Pfam" id="PF13976">
    <property type="entry name" value="gag_pre-integrs"/>
    <property type="match status" value="1"/>
</dbReference>
<evidence type="ECO:0000313" key="7">
    <source>
        <dbReference type="EMBL" id="RVW16146.1"/>
    </source>
</evidence>
<evidence type="ECO:0000259" key="3">
    <source>
        <dbReference type="Pfam" id="PF07727"/>
    </source>
</evidence>
<dbReference type="SUPFAM" id="SSF53098">
    <property type="entry name" value="Ribonuclease H-like"/>
    <property type="match status" value="1"/>
</dbReference>
<dbReference type="Proteomes" id="UP000288805">
    <property type="component" value="Unassembled WGS sequence"/>
</dbReference>
<evidence type="ECO:0000256" key="1">
    <source>
        <dbReference type="ARBA" id="ARBA00022750"/>
    </source>
</evidence>
<sequence>MTTKNQIFTSVLSGSPLITSEKLVGSENYLSWSASVELWFMGQGYEDHLVTQEADIPEVDRVQWRKIDAQLCSVLWQSVDPRILLHLQAYKTCFKFWTQAKGLYTNDIQRLYKVASAIVHLSQQDLDLSTYIGQIASLKEQFLTVMPLTPDVGAQQTQLDKFFMVLTLIGLRPDLEPIRDQILGSSSVPSLDDVFARLLRGRSGTRGRGQRPHCTYCNKLGHTRDRCYQLHGRPPRTAHMAQSSDSPLPQPPSSSASQTSQASIASVAQPGNASACLTHTSSLGPWILDSGASDHLSGNKDLFSSITTTSDLPTVTLANGSQTVAKGIGLALPLPSLPLTSVLYTPECPFNLISISKITRTLNCSITFSDKFVTLQDRSTGKTIGIGRESQGLYHLTSDSSPAVCISIDAPLLIHNRLGHPSLSKFQKMVPRFSTLSSLPCESYQLGKHTRVSFPKRLNNRAKSPFELVHTDVWGPCRTASTLGFQYFVTFIDDYYRSQFTSFMSHHGILHQSSCAHTPQQNGGDAVLTACYLINRMASSVLYDQIPHSLLFPDQPLYFLPPRVFGCTCFVHILTPGQDKLSAKAMKCLFLGYSRLQKGYRCYSLETHRYFISADVTFFEDSPFFSTTSESLPVSEVLPIPIVSPPDAMPPRPLQVYHRRPRVVAPLPFPEAPADSLPIPSASPAPALPSPNDLPIAVRKVGCRWVYAVKVGPDGQVDRLKARLVAKGYTQVYGSDYGDTFSPVAKIASVRLLLSMAAMCSWPLYQLDIKNAFLHGDLAEEVYMEQPPGFVAQGESGLVCRLRRSLYGLKQSPRAWFGRFSSVVQEFGMLRSTADHSVFFHHNSLGQCIYLVVYVDDIVITGSDQDGIQKLKQHLFTHFQIKDLGKLKYFLGIEIAQSSSGVVLSQRKYALDILEETGMLDCKPVDTPMDPNVKLVPGQGEPLGDPGRYRRLVGKLNYLTITRPDISFPVSVVSQFLQSPCDSHWDAVIRILRYIKSTPDQGVLYENRDHTQVVGYTDADWAGSPTDRRSTSGYCVFIGGNLISWKSKKQDVVARSSAEAEHRAMALATCELIWLRHLLQELRFGKDEQMKLICDNQAALHIASNPVFHERTKHIEVDCHFIREKIASGCVATSFVNSNDQLADIFTKSLRGPMIKYICNKLGAYDVYAPA</sequence>
<accession>A0A438BYP8</accession>
<reference evidence="7 8" key="1">
    <citation type="journal article" date="2018" name="PLoS Genet.">
        <title>Population sequencing reveals clonal diversity and ancestral inbreeding in the grapevine cultivar Chardonnay.</title>
        <authorList>
            <person name="Roach M.J."/>
            <person name="Johnson D.L."/>
            <person name="Bohlmann J."/>
            <person name="van Vuuren H.J."/>
            <person name="Jones S.J."/>
            <person name="Pretorius I.S."/>
            <person name="Schmidt S.A."/>
            <person name="Borneman A.R."/>
        </authorList>
    </citation>
    <scope>NUCLEOTIDE SEQUENCE [LARGE SCALE GENOMIC DNA]</scope>
    <source>
        <strain evidence="8">cv. Chardonnay</strain>
        <tissue evidence="7">Leaf</tissue>
    </source>
</reference>
<feature type="domain" description="GAG-pre-integrase" evidence="4">
    <location>
        <begin position="392"/>
        <end position="449"/>
    </location>
</feature>
<dbReference type="InterPro" id="IPR012337">
    <property type="entry name" value="RNaseH-like_sf"/>
</dbReference>
<evidence type="ECO:0000259" key="6">
    <source>
        <dbReference type="Pfam" id="PF25597"/>
    </source>
</evidence>
<dbReference type="InterPro" id="IPR057670">
    <property type="entry name" value="SH3_retrovirus"/>
</dbReference>
<feature type="domain" description="Retrovirus-related Pol polyprotein from transposon TNT 1-94-like beta-barrel" evidence="5">
    <location>
        <begin position="286"/>
        <end position="359"/>
    </location>
</feature>
<protein>
    <submittedName>
        <fullName evidence="7">Retrovirus-related Pol polyprotein from transposon TNT 1-94</fullName>
    </submittedName>
</protein>
<dbReference type="InterPro" id="IPR054722">
    <property type="entry name" value="PolX-like_BBD"/>
</dbReference>
<feature type="region of interest" description="Disordered" evidence="2">
    <location>
        <begin position="228"/>
        <end position="264"/>
    </location>
</feature>
<evidence type="ECO:0000259" key="5">
    <source>
        <dbReference type="Pfam" id="PF22936"/>
    </source>
</evidence>
<dbReference type="InterPro" id="IPR013103">
    <property type="entry name" value="RVT_2"/>
</dbReference>
<feature type="domain" description="Retroviral polymerase SH3-like" evidence="6">
    <location>
        <begin position="567"/>
        <end position="629"/>
    </location>
</feature>
<dbReference type="InterPro" id="IPR025724">
    <property type="entry name" value="GAG-pre-integrase_dom"/>
</dbReference>
<dbReference type="EMBL" id="QGNW01002590">
    <property type="protein sequence ID" value="RVW16146.1"/>
    <property type="molecule type" value="Genomic_DNA"/>
</dbReference>
<keyword evidence="1" id="KW-0064">Aspartyl protease</keyword>
<dbReference type="SUPFAM" id="SSF56672">
    <property type="entry name" value="DNA/RNA polymerases"/>
    <property type="match status" value="1"/>
</dbReference>
<evidence type="ECO:0000256" key="2">
    <source>
        <dbReference type="SAM" id="MobiDB-lite"/>
    </source>
</evidence>
<feature type="domain" description="Reverse transcriptase Ty1/copia-type" evidence="3">
    <location>
        <begin position="693"/>
        <end position="929"/>
    </location>
</feature>
<dbReference type="InterPro" id="IPR043502">
    <property type="entry name" value="DNA/RNA_pol_sf"/>
</dbReference>
<organism evidence="7 8">
    <name type="scientific">Vitis vinifera</name>
    <name type="common">Grape</name>
    <dbReference type="NCBI Taxonomy" id="29760"/>
    <lineage>
        <taxon>Eukaryota</taxon>
        <taxon>Viridiplantae</taxon>
        <taxon>Streptophyta</taxon>
        <taxon>Embryophyta</taxon>
        <taxon>Tracheophyta</taxon>
        <taxon>Spermatophyta</taxon>
        <taxon>Magnoliopsida</taxon>
        <taxon>eudicotyledons</taxon>
        <taxon>Gunneridae</taxon>
        <taxon>Pentapetalae</taxon>
        <taxon>rosids</taxon>
        <taxon>Vitales</taxon>
        <taxon>Vitaceae</taxon>
        <taxon>Viteae</taxon>
        <taxon>Vitis</taxon>
    </lineage>
</organism>
<dbReference type="AlphaFoldDB" id="A0A438BYP8"/>
<keyword evidence="1" id="KW-0378">Hydrolase</keyword>
<name>A0A438BYP8_VITVI</name>
<comment type="caution">
    <text evidence="7">The sequence shown here is derived from an EMBL/GenBank/DDBJ whole genome shotgun (WGS) entry which is preliminary data.</text>
</comment>
<proteinExistence type="predicted"/>
<keyword evidence="1" id="KW-0645">Protease</keyword>
<dbReference type="CDD" id="cd09272">
    <property type="entry name" value="RNase_HI_RT_Ty1"/>
    <property type="match status" value="1"/>
</dbReference>
<dbReference type="Pfam" id="PF07727">
    <property type="entry name" value="RVT_2"/>
    <property type="match status" value="1"/>
</dbReference>
<evidence type="ECO:0000259" key="4">
    <source>
        <dbReference type="Pfam" id="PF13976"/>
    </source>
</evidence>
<gene>
    <name evidence="7" type="primary">POLX_3237</name>
    <name evidence="7" type="ORF">CK203_074271</name>
</gene>
<dbReference type="PANTHER" id="PTHR11439">
    <property type="entry name" value="GAG-POL-RELATED RETROTRANSPOSON"/>
    <property type="match status" value="1"/>
</dbReference>